<dbReference type="RefSeq" id="WP_254250135.1">
    <property type="nucleotide sequence ID" value="NZ_CP073809.1"/>
</dbReference>
<name>A0A9Q9F1S6_9STAP</name>
<dbReference type="AlphaFoldDB" id="A0A9Q9F1S6"/>
<reference evidence="1" key="1">
    <citation type="submission" date="2021-04" db="EMBL/GenBank/DDBJ databases">
        <title>Complete Genome Sequences of Macrococcus spp. from dog and cattle.</title>
        <authorList>
            <person name="Schwendener S."/>
            <person name="Perreten V."/>
        </authorList>
    </citation>
    <scope>NUCLEOTIDE SEQUENCE</scope>
    <source>
        <strain evidence="1">Epi0143-OL</strain>
    </source>
</reference>
<proteinExistence type="predicted"/>
<dbReference type="SUPFAM" id="SSF47598">
    <property type="entry name" value="Ribbon-helix-helix"/>
    <property type="match status" value="1"/>
</dbReference>
<organism evidence="1 2">
    <name type="scientific">Macrococcus equipercicus</name>
    <dbReference type="NCBI Taxonomy" id="69967"/>
    <lineage>
        <taxon>Bacteria</taxon>
        <taxon>Bacillati</taxon>
        <taxon>Bacillota</taxon>
        <taxon>Bacilli</taxon>
        <taxon>Bacillales</taxon>
        <taxon>Staphylococcaceae</taxon>
        <taxon>Macrococcus</taxon>
    </lineage>
</organism>
<dbReference type="InterPro" id="IPR010985">
    <property type="entry name" value="Ribbon_hlx_hlx"/>
</dbReference>
<dbReference type="GO" id="GO:0006355">
    <property type="term" value="P:regulation of DNA-templated transcription"/>
    <property type="evidence" value="ECO:0007669"/>
    <property type="project" value="InterPro"/>
</dbReference>
<sequence length="89" mass="10517">MKDFLVRNIEDHHYIQIQSLAREKNISMNELIKIILTRALVEGETDSLKRQMINHMNEQNTTTNQLIDVIAKLIENIDSLNKVINHYMR</sequence>
<accession>A0A9Q9F1S6</accession>
<dbReference type="EMBL" id="CP073809">
    <property type="protein sequence ID" value="UTH14065.1"/>
    <property type="molecule type" value="Genomic_DNA"/>
</dbReference>
<evidence type="ECO:0000313" key="2">
    <source>
        <dbReference type="Proteomes" id="UP001057381"/>
    </source>
</evidence>
<protein>
    <submittedName>
        <fullName evidence="1">Uncharacterized protein</fullName>
    </submittedName>
</protein>
<evidence type="ECO:0000313" key="1">
    <source>
        <dbReference type="EMBL" id="UTH14065.1"/>
    </source>
</evidence>
<dbReference type="Proteomes" id="UP001057381">
    <property type="component" value="Chromosome"/>
</dbReference>
<dbReference type="KEGG" id="mequ:KFV11_01450"/>
<gene>
    <name evidence="1" type="ORF">KFV11_01450</name>
</gene>